<reference evidence="10 11" key="1">
    <citation type="journal article" date="2015" name="Genome Announc.">
        <title>Draft Genome Sequence and Gene Annotation of the Entomopathogenic Fungus Verticillium hemipterigenum.</title>
        <authorList>
            <person name="Horn F."/>
            <person name="Habel A."/>
            <person name="Scharf D.H."/>
            <person name="Dworschak J."/>
            <person name="Brakhage A.A."/>
            <person name="Guthke R."/>
            <person name="Hertweck C."/>
            <person name="Linde J."/>
        </authorList>
    </citation>
    <scope>NUCLEOTIDE SEQUENCE [LARGE SCALE GENOMIC DNA]</scope>
</reference>
<keyword evidence="11" id="KW-1185">Reference proteome</keyword>
<dbReference type="EMBL" id="CDHN01000001">
    <property type="protein sequence ID" value="CEJ81045.1"/>
    <property type="molecule type" value="Genomic_DNA"/>
</dbReference>
<dbReference type="GO" id="GO:0055085">
    <property type="term" value="P:transmembrane transport"/>
    <property type="evidence" value="ECO:0007669"/>
    <property type="project" value="TreeGrafter"/>
</dbReference>
<dbReference type="Pfam" id="PF06011">
    <property type="entry name" value="TRP"/>
    <property type="match status" value="1"/>
</dbReference>
<gene>
    <name evidence="10" type="ORF">VHEMI01197</name>
</gene>
<evidence type="ECO:0000313" key="10">
    <source>
        <dbReference type="EMBL" id="CEJ81045.1"/>
    </source>
</evidence>
<accession>A0A0A1T4M0</accession>
<feature type="transmembrane region" description="Helical" evidence="7">
    <location>
        <begin position="172"/>
        <end position="192"/>
    </location>
</feature>
<feature type="transmembrane region" description="Helical" evidence="7">
    <location>
        <begin position="405"/>
        <end position="426"/>
    </location>
</feature>
<evidence type="ECO:0000256" key="6">
    <source>
        <dbReference type="ARBA" id="ARBA00023136"/>
    </source>
</evidence>
<dbReference type="GO" id="GO:0009272">
    <property type="term" value="P:fungal-type cell wall biogenesis"/>
    <property type="evidence" value="ECO:0007669"/>
    <property type="project" value="TreeGrafter"/>
</dbReference>
<sequence length="646" mass="70314">MRFTPTWQRCLLAVGAFLLSPVAGEDVLYSSSLNSCQKSSLFSASVFDVVYTPKNDSVAIKIDAKSAITGYVNVTIQVYAYGHPVITKIINPCGLDVKGFCPMEASKFPDAPFNINLGKDSRDQIPGIAFTMPDLDLTARVYITDSKTKDSLACLEATISNGKTVDLVGVKWATAICAGLILLASVIIHAMGHHNAATHIAANFLALFSYFQSQLFVGLSSVHLPPMAASWAQNFQWSMGIIRVDFLQNIITWYQRATGGSPATLFDPGRSLSIQVQKRSLDSFTSSSTDGLIRRDNILVTPGKYLVYGIQRVAYRAKIETTNVFLTGLVFFVLAMVFAMLLVAICKGIYELLVSRKVIGANDHLGLSKDWTVVLKGIVYRTCLLGFPAVCTLGLWEFTQRDSPAAVVLAAFFLVGILGLLGKAAVNIISLGSKSVAEYNNPAFILFSDPQILNKLGFLYIPFKASAYYFIAPALIYIFIKSLLIAVAQPAPVAQAIGFVVVEIIAIIGAAIIRPWMDKPTNSFNIAILVVSFLNAVFMLIFSDIFGAPPIVAGVVGVVFFCLNAGFSLVLLIMLIVSATLCFFRKNPDARYPYMADDRVSFIRSQTQVDKANELSLLAATARGNAPSRYMQLNGSDISLRPETKY</sequence>
<evidence type="ECO:0000256" key="2">
    <source>
        <dbReference type="ARBA" id="ARBA00010642"/>
    </source>
</evidence>
<keyword evidence="4 8" id="KW-0732">Signal</keyword>
<evidence type="ECO:0000259" key="9">
    <source>
        <dbReference type="SMART" id="SM01320"/>
    </source>
</evidence>
<feature type="signal peptide" evidence="8">
    <location>
        <begin position="1"/>
        <end position="24"/>
    </location>
</feature>
<dbReference type="SMART" id="SM01320">
    <property type="entry name" value="TRP_N"/>
    <property type="match status" value="1"/>
</dbReference>
<feature type="chain" id="PRO_5001979254" description="ML-like domain-containing protein" evidence="8">
    <location>
        <begin position="25"/>
        <end position="646"/>
    </location>
</feature>
<dbReference type="InterPro" id="IPR010308">
    <property type="entry name" value="TRP_C"/>
</dbReference>
<evidence type="ECO:0000256" key="8">
    <source>
        <dbReference type="SAM" id="SignalP"/>
    </source>
</evidence>
<evidence type="ECO:0000256" key="1">
    <source>
        <dbReference type="ARBA" id="ARBA00004141"/>
    </source>
</evidence>
<dbReference type="GO" id="GO:0016020">
    <property type="term" value="C:membrane"/>
    <property type="evidence" value="ECO:0007669"/>
    <property type="project" value="UniProtKB-SubCell"/>
</dbReference>
<feature type="transmembrane region" description="Helical" evidence="7">
    <location>
        <begin position="378"/>
        <end position="399"/>
    </location>
</feature>
<evidence type="ECO:0000256" key="5">
    <source>
        <dbReference type="ARBA" id="ARBA00022989"/>
    </source>
</evidence>
<comment type="subcellular location">
    <subcellularLocation>
        <location evidence="1">Membrane</location>
        <topology evidence="1">Multi-pass membrane protein</topology>
    </subcellularLocation>
</comment>
<evidence type="ECO:0000313" key="11">
    <source>
        <dbReference type="Proteomes" id="UP000039046"/>
    </source>
</evidence>
<dbReference type="PANTHER" id="PTHR31145">
    <property type="entry name" value="INTEGRAL MEMBRANE PROTEIN (AFU_ORTHOLOGUE AFUA_7G01610)"/>
    <property type="match status" value="1"/>
</dbReference>
<evidence type="ECO:0000256" key="3">
    <source>
        <dbReference type="ARBA" id="ARBA00022692"/>
    </source>
</evidence>
<feature type="transmembrane region" description="Helical" evidence="7">
    <location>
        <begin position="204"/>
        <end position="224"/>
    </location>
</feature>
<feature type="transmembrane region" description="Helical" evidence="7">
    <location>
        <begin position="493"/>
        <end position="512"/>
    </location>
</feature>
<keyword evidence="5 7" id="KW-1133">Transmembrane helix</keyword>
<feature type="transmembrane region" description="Helical" evidence="7">
    <location>
        <begin position="551"/>
        <end position="584"/>
    </location>
</feature>
<keyword evidence="6 7" id="KW-0472">Membrane</keyword>
<dbReference type="HOGENOM" id="CLU_010226_1_0_1"/>
<dbReference type="InterPro" id="IPR032800">
    <property type="entry name" value="TRP_N"/>
</dbReference>
<dbReference type="STRING" id="1531966.A0A0A1T4M0"/>
<dbReference type="InterPro" id="IPR040241">
    <property type="entry name" value="TRP_Flc/Pkd2-like"/>
</dbReference>
<feature type="transmembrane region" description="Helical" evidence="7">
    <location>
        <begin position="324"/>
        <end position="346"/>
    </location>
</feature>
<proteinExistence type="inferred from homology"/>
<dbReference type="PANTHER" id="PTHR31145:SF2">
    <property type="entry name" value="FLAVIN CARRIER PROTEIN 2"/>
    <property type="match status" value="1"/>
</dbReference>
<feature type="transmembrane region" description="Helical" evidence="7">
    <location>
        <begin position="524"/>
        <end position="545"/>
    </location>
</feature>
<dbReference type="AlphaFoldDB" id="A0A0A1T4M0"/>
<evidence type="ECO:0000256" key="7">
    <source>
        <dbReference type="SAM" id="Phobius"/>
    </source>
</evidence>
<protein>
    <recommendedName>
        <fullName evidence="9">ML-like domain-containing protein</fullName>
    </recommendedName>
</protein>
<feature type="domain" description="ML-like" evidence="9">
    <location>
        <begin position="26"/>
        <end position="166"/>
    </location>
</feature>
<dbReference type="Pfam" id="PF14558">
    <property type="entry name" value="TRP_N"/>
    <property type="match status" value="1"/>
</dbReference>
<dbReference type="OrthoDB" id="5212126at2759"/>
<evidence type="ECO:0000256" key="4">
    <source>
        <dbReference type="ARBA" id="ARBA00022729"/>
    </source>
</evidence>
<comment type="similarity">
    <text evidence="2">Belongs to the transient receptor potential (TRP) ion channel family.</text>
</comment>
<keyword evidence="3 7" id="KW-0812">Transmembrane</keyword>
<organism evidence="10 11">
    <name type="scientific">[Torrubiella] hemipterigena</name>
    <dbReference type="NCBI Taxonomy" id="1531966"/>
    <lineage>
        <taxon>Eukaryota</taxon>
        <taxon>Fungi</taxon>
        <taxon>Dikarya</taxon>
        <taxon>Ascomycota</taxon>
        <taxon>Pezizomycotina</taxon>
        <taxon>Sordariomycetes</taxon>
        <taxon>Hypocreomycetidae</taxon>
        <taxon>Hypocreales</taxon>
        <taxon>Clavicipitaceae</taxon>
        <taxon>Clavicipitaceae incertae sedis</taxon>
        <taxon>'Torrubiella' clade</taxon>
    </lineage>
</organism>
<dbReference type="Proteomes" id="UP000039046">
    <property type="component" value="Unassembled WGS sequence"/>
</dbReference>
<name>A0A0A1T4M0_9HYPO</name>
<feature type="transmembrane region" description="Helical" evidence="7">
    <location>
        <begin position="467"/>
        <end position="487"/>
    </location>
</feature>